<keyword evidence="1" id="KW-0812">Transmembrane</keyword>
<sequence length="415" mass="47127">MAQEKAAVEKARTRKRKKVIWVSAIAACFIIIAVIIVSRVVVPFVKNARAYKEAYVFLEEGAYSKAQAAFLALGGYKDAAEQAENAHISELDEKYNRARAFYDNGQYIEAQKAFLELGDYKDSVKAAEEAESAGIEEKYNNAKNLSEEGNYAEAHEIFLELNDYKNSAEEAEFAQKGMDYDRALSLCEEGNFAEAQRLLISLGDYKDAEKLAYGKDFLQVGCHVRFGHYEQDNDLNNGPEIIEWRILDRDQDKILVVSEYVLDFKQMDSAFREVEYWGDSSLRSWLNQDFINISFVDDEKEMISPVSVKNQVYKNHVTVGGGNTVDKVFLLSIEEAEKYFLTNEERISRATAYTNEQGMYSYSDSSCLWWLRSPNNIGYAYVSADGSINEGGINCWSDSGVRPALWIDVNQFSEM</sequence>
<dbReference type="Proteomes" id="UP001299265">
    <property type="component" value="Unassembled WGS sequence"/>
</dbReference>
<keyword evidence="1" id="KW-1133">Transmembrane helix</keyword>
<name>A0AAP2W737_9FIRM</name>
<dbReference type="RefSeq" id="WP_231061907.1">
    <property type="nucleotide sequence ID" value="NZ_JAJNOR010000002.1"/>
</dbReference>
<dbReference type="InterPro" id="IPR046240">
    <property type="entry name" value="DUF6273"/>
</dbReference>
<keyword evidence="4" id="KW-1185">Reference proteome</keyword>
<gene>
    <name evidence="3" type="ORF">LQE92_05005</name>
</gene>
<feature type="domain" description="DUF6273" evidence="2">
    <location>
        <begin position="252"/>
        <end position="408"/>
    </location>
</feature>
<reference evidence="3 4" key="1">
    <citation type="submission" date="2021-11" db="EMBL/GenBank/DDBJ databases">
        <title>Lacrimispora sp. nov. NSJ-141 isolated from human feces.</title>
        <authorList>
            <person name="Abdugheni R."/>
        </authorList>
    </citation>
    <scope>NUCLEOTIDE SEQUENCE [LARGE SCALE GENOMIC DNA]</scope>
    <source>
        <strain evidence="3 4">NSJ-141</strain>
    </source>
</reference>
<evidence type="ECO:0000256" key="1">
    <source>
        <dbReference type="SAM" id="Phobius"/>
    </source>
</evidence>
<dbReference type="AlphaFoldDB" id="A0AAP2W737"/>
<evidence type="ECO:0000313" key="3">
    <source>
        <dbReference type="EMBL" id="MCD2491983.1"/>
    </source>
</evidence>
<evidence type="ECO:0000259" key="2">
    <source>
        <dbReference type="Pfam" id="PF19789"/>
    </source>
</evidence>
<organism evidence="3 4">
    <name type="scientific">Lientehia hominis</name>
    <dbReference type="NCBI Taxonomy" id="2897778"/>
    <lineage>
        <taxon>Bacteria</taxon>
        <taxon>Bacillati</taxon>
        <taxon>Bacillota</taxon>
        <taxon>Clostridia</taxon>
        <taxon>Lachnospirales</taxon>
        <taxon>Lachnospiraceae</taxon>
        <taxon>Lientehia</taxon>
    </lineage>
</organism>
<evidence type="ECO:0000313" key="4">
    <source>
        <dbReference type="Proteomes" id="UP001299265"/>
    </source>
</evidence>
<dbReference type="EMBL" id="JAJNOR010000002">
    <property type="protein sequence ID" value="MCD2491983.1"/>
    <property type="molecule type" value="Genomic_DNA"/>
</dbReference>
<dbReference type="Pfam" id="PF19789">
    <property type="entry name" value="DUF6273"/>
    <property type="match status" value="1"/>
</dbReference>
<keyword evidence="1" id="KW-0472">Membrane</keyword>
<protein>
    <submittedName>
        <fullName evidence="3">DUF6273 domain-containing protein</fullName>
    </submittedName>
</protein>
<feature type="transmembrane region" description="Helical" evidence="1">
    <location>
        <begin position="20"/>
        <end position="42"/>
    </location>
</feature>
<comment type="caution">
    <text evidence="3">The sequence shown here is derived from an EMBL/GenBank/DDBJ whole genome shotgun (WGS) entry which is preliminary data.</text>
</comment>
<proteinExistence type="predicted"/>
<accession>A0AAP2W737</accession>